<organism evidence="2 3">
    <name type="scientific">Vespula squamosa</name>
    <name type="common">Southern yellow jacket</name>
    <name type="synonym">Wasp</name>
    <dbReference type="NCBI Taxonomy" id="30214"/>
    <lineage>
        <taxon>Eukaryota</taxon>
        <taxon>Metazoa</taxon>
        <taxon>Ecdysozoa</taxon>
        <taxon>Arthropoda</taxon>
        <taxon>Hexapoda</taxon>
        <taxon>Insecta</taxon>
        <taxon>Pterygota</taxon>
        <taxon>Neoptera</taxon>
        <taxon>Endopterygota</taxon>
        <taxon>Hymenoptera</taxon>
        <taxon>Apocrita</taxon>
        <taxon>Aculeata</taxon>
        <taxon>Vespoidea</taxon>
        <taxon>Vespidae</taxon>
        <taxon>Vespinae</taxon>
        <taxon>Vespula</taxon>
    </lineage>
</organism>
<protein>
    <submittedName>
        <fullName evidence="2">Uncharacterized protein</fullName>
    </submittedName>
</protein>
<dbReference type="Proteomes" id="UP001607302">
    <property type="component" value="Unassembled WGS sequence"/>
</dbReference>
<evidence type="ECO:0000256" key="1">
    <source>
        <dbReference type="SAM" id="Phobius"/>
    </source>
</evidence>
<keyword evidence="1" id="KW-0812">Transmembrane</keyword>
<keyword evidence="1" id="KW-1133">Transmembrane helix</keyword>
<keyword evidence="3" id="KW-1185">Reference proteome</keyword>
<proteinExistence type="predicted"/>
<accession>A0ABD2BMT6</accession>
<sequence length="70" mass="8226">MIGHSVVGFVHATLYSINQIQCNVNIHRLLFMINGDEVTNNRQYNLHEILITILFLCKCMFTFLYKYVES</sequence>
<gene>
    <name evidence="2" type="ORF">V1478_003784</name>
</gene>
<evidence type="ECO:0000313" key="3">
    <source>
        <dbReference type="Proteomes" id="UP001607302"/>
    </source>
</evidence>
<name>A0ABD2BMT6_VESSQ</name>
<keyword evidence="1" id="KW-0472">Membrane</keyword>
<evidence type="ECO:0000313" key="2">
    <source>
        <dbReference type="EMBL" id="KAL2734086.1"/>
    </source>
</evidence>
<dbReference type="EMBL" id="JAUDFV010000074">
    <property type="protein sequence ID" value="KAL2734086.1"/>
    <property type="molecule type" value="Genomic_DNA"/>
</dbReference>
<dbReference type="AlphaFoldDB" id="A0ABD2BMT6"/>
<comment type="caution">
    <text evidence="2">The sequence shown here is derived from an EMBL/GenBank/DDBJ whole genome shotgun (WGS) entry which is preliminary data.</text>
</comment>
<reference evidence="2 3" key="1">
    <citation type="journal article" date="2024" name="Ann. Entomol. Soc. Am.">
        <title>Genomic analyses of the southern and eastern yellowjacket wasps (Hymenoptera: Vespidae) reveal evolutionary signatures of social life.</title>
        <authorList>
            <person name="Catto M.A."/>
            <person name="Caine P.B."/>
            <person name="Orr S.E."/>
            <person name="Hunt B.G."/>
            <person name="Goodisman M.A.D."/>
        </authorList>
    </citation>
    <scope>NUCLEOTIDE SEQUENCE [LARGE SCALE GENOMIC DNA]</scope>
    <source>
        <strain evidence="2">233</strain>
        <tissue evidence="2">Head and thorax</tissue>
    </source>
</reference>
<feature type="transmembrane region" description="Helical" evidence="1">
    <location>
        <begin position="49"/>
        <end position="68"/>
    </location>
</feature>